<dbReference type="PROSITE" id="PS50931">
    <property type="entry name" value="HTH_LYSR"/>
    <property type="match status" value="1"/>
</dbReference>
<evidence type="ECO:0000313" key="7">
    <source>
        <dbReference type="EMBL" id="BDG60549.1"/>
    </source>
</evidence>
<sequence>MDLHHLQTFRHVARVLNFTRAAEDLSLSQSAVSRHIEALEAEFGLELFARSGRGVALTEAGLRLLDYADRIVRLSEEARRALGELKDLESGRLALGASTTPGNYVLGPVVARYQERYPGIDLRVEVRDTQSVLRRLEKGALDLAVVAGPVDQPGLQAEPCVGDELLLVAAPHHPLARRGTIRLQDLAGTRLFLREPGSNTRQAVEAHFRARGVPLGPTSELGSTEAIKRAVGAAGGVAFLSRYAVAADLAAGTLVALDGPDSRIPRQFVLAYLKGGRRPPAALAFAALLRKMRPALERATEPGGATEPLPGAGPARRAGCGEPATPA</sequence>
<dbReference type="RefSeq" id="WP_264844570.1">
    <property type="nucleotide sequence ID" value="NZ_AP025628.1"/>
</dbReference>
<dbReference type="PANTHER" id="PTHR30126:SF39">
    <property type="entry name" value="HTH-TYPE TRANSCRIPTIONAL REGULATOR CYSL"/>
    <property type="match status" value="1"/>
</dbReference>
<keyword evidence="2" id="KW-0805">Transcription regulation</keyword>
<keyword evidence="3" id="KW-0238">DNA-binding</keyword>
<comment type="similarity">
    <text evidence="1">Belongs to the LysR transcriptional regulatory family.</text>
</comment>
<feature type="region of interest" description="Disordered" evidence="5">
    <location>
        <begin position="298"/>
        <end position="327"/>
    </location>
</feature>
<dbReference type="KEGG" id="cmic:caldi_16390"/>
<dbReference type="PANTHER" id="PTHR30126">
    <property type="entry name" value="HTH-TYPE TRANSCRIPTIONAL REGULATOR"/>
    <property type="match status" value="1"/>
</dbReference>
<keyword evidence="4" id="KW-0804">Transcription</keyword>
<reference evidence="7" key="1">
    <citation type="submission" date="2022-03" db="EMBL/GenBank/DDBJ databases">
        <title>Complete genome sequence of Caldinitratiruptor microaerophilus.</title>
        <authorList>
            <person name="Mukaiyama R."/>
            <person name="Nishiyama T."/>
            <person name="Ueda K."/>
        </authorList>
    </citation>
    <scope>NUCLEOTIDE SEQUENCE</scope>
    <source>
        <strain evidence="7">JCM 16183</strain>
    </source>
</reference>
<keyword evidence="8" id="KW-1185">Reference proteome</keyword>
<dbReference type="PRINTS" id="PR00039">
    <property type="entry name" value="HTHLYSR"/>
</dbReference>
<accession>A0AA35CL61</accession>
<gene>
    <name evidence="7" type="ORF">caldi_16390</name>
</gene>
<name>A0AA35CL61_9FIRM</name>
<dbReference type="Proteomes" id="UP001163687">
    <property type="component" value="Chromosome"/>
</dbReference>
<dbReference type="Pfam" id="PF00126">
    <property type="entry name" value="HTH_1"/>
    <property type="match status" value="1"/>
</dbReference>
<evidence type="ECO:0000256" key="1">
    <source>
        <dbReference type="ARBA" id="ARBA00009437"/>
    </source>
</evidence>
<dbReference type="EMBL" id="AP025628">
    <property type="protein sequence ID" value="BDG60549.1"/>
    <property type="molecule type" value="Genomic_DNA"/>
</dbReference>
<organism evidence="7 8">
    <name type="scientific">Caldinitratiruptor microaerophilus</name>
    <dbReference type="NCBI Taxonomy" id="671077"/>
    <lineage>
        <taxon>Bacteria</taxon>
        <taxon>Bacillati</taxon>
        <taxon>Bacillota</taxon>
        <taxon>Clostridia</taxon>
        <taxon>Eubacteriales</taxon>
        <taxon>Symbiobacteriaceae</taxon>
        <taxon>Caldinitratiruptor</taxon>
    </lineage>
</organism>
<dbReference type="GO" id="GO:0000976">
    <property type="term" value="F:transcription cis-regulatory region binding"/>
    <property type="evidence" value="ECO:0007669"/>
    <property type="project" value="TreeGrafter"/>
</dbReference>
<dbReference type="AlphaFoldDB" id="A0AA35CL61"/>
<dbReference type="InterPro" id="IPR036390">
    <property type="entry name" value="WH_DNA-bd_sf"/>
</dbReference>
<dbReference type="InterPro" id="IPR005119">
    <property type="entry name" value="LysR_subst-bd"/>
</dbReference>
<evidence type="ECO:0000256" key="4">
    <source>
        <dbReference type="ARBA" id="ARBA00023163"/>
    </source>
</evidence>
<feature type="compositionally biased region" description="Low complexity" evidence="5">
    <location>
        <begin position="307"/>
        <end position="327"/>
    </location>
</feature>
<dbReference type="Gene3D" id="1.10.10.10">
    <property type="entry name" value="Winged helix-like DNA-binding domain superfamily/Winged helix DNA-binding domain"/>
    <property type="match status" value="1"/>
</dbReference>
<evidence type="ECO:0000313" key="8">
    <source>
        <dbReference type="Proteomes" id="UP001163687"/>
    </source>
</evidence>
<dbReference type="FunFam" id="1.10.10.10:FF:000001">
    <property type="entry name" value="LysR family transcriptional regulator"/>
    <property type="match status" value="1"/>
</dbReference>
<dbReference type="InterPro" id="IPR000847">
    <property type="entry name" value="LysR_HTH_N"/>
</dbReference>
<evidence type="ECO:0000256" key="5">
    <source>
        <dbReference type="SAM" id="MobiDB-lite"/>
    </source>
</evidence>
<feature type="domain" description="HTH lysR-type" evidence="6">
    <location>
        <begin position="1"/>
        <end position="58"/>
    </location>
</feature>
<dbReference type="Gene3D" id="3.40.190.290">
    <property type="match status" value="1"/>
</dbReference>
<dbReference type="GO" id="GO:0003700">
    <property type="term" value="F:DNA-binding transcription factor activity"/>
    <property type="evidence" value="ECO:0007669"/>
    <property type="project" value="InterPro"/>
</dbReference>
<dbReference type="Pfam" id="PF03466">
    <property type="entry name" value="LysR_substrate"/>
    <property type="match status" value="1"/>
</dbReference>
<proteinExistence type="inferred from homology"/>
<dbReference type="SUPFAM" id="SSF46785">
    <property type="entry name" value="Winged helix' DNA-binding domain"/>
    <property type="match status" value="1"/>
</dbReference>
<protein>
    <submittedName>
        <fullName evidence="7">LysR family transcriptional regulator</fullName>
    </submittedName>
</protein>
<evidence type="ECO:0000256" key="3">
    <source>
        <dbReference type="ARBA" id="ARBA00023125"/>
    </source>
</evidence>
<evidence type="ECO:0000259" key="6">
    <source>
        <dbReference type="PROSITE" id="PS50931"/>
    </source>
</evidence>
<evidence type="ECO:0000256" key="2">
    <source>
        <dbReference type="ARBA" id="ARBA00023015"/>
    </source>
</evidence>
<dbReference type="CDD" id="cd08420">
    <property type="entry name" value="PBP2_CysL_like"/>
    <property type="match status" value="1"/>
</dbReference>
<dbReference type="InterPro" id="IPR036388">
    <property type="entry name" value="WH-like_DNA-bd_sf"/>
</dbReference>
<dbReference type="SUPFAM" id="SSF53850">
    <property type="entry name" value="Periplasmic binding protein-like II"/>
    <property type="match status" value="1"/>
</dbReference>